<dbReference type="InterPro" id="IPR006473">
    <property type="entry name" value="Peptidase_C58_Yopt"/>
</dbReference>
<dbReference type="InterPro" id="IPR038765">
    <property type="entry name" value="Papain-like_cys_pep_sf"/>
</dbReference>
<dbReference type="GO" id="GO:0006508">
    <property type="term" value="P:proteolysis"/>
    <property type="evidence" value="ECO:0007669"/>
    <property type="project" value="UniProtKB-KW"/>
</dbReference>
<evidence type="ECO:0000256" key="3">
    <source>
        <dbReference type="ARBA" id="ARBA00022807"/>
    </source>
</evidence>
<dbReference type="RefSeq" id="WP_049615575.1">
    <property type="nucleotide sequence ID" value="NZ_CAWMMU010000106.1"/>
</dbReference>
<evidence type="ECO:0000259" key="4">
    <source>
        <dbReference type="Pfam" id="PF03543"/>
    </source>
</evidence>
<keyword evidence="2" id="KW-0378">Hydrolase</keyword>
<reference evidence="6 7" key="3">
    <citation type="submission" date="2015-03" db="EMBL/GenBank/DDBJ databases">
        <authorList>
            <consortium name="Pathogen Informatics"/>
            <person name="Murphy D."/>
        </authorList>
    </citation>
    <scope>NUCLEOTIDE SEQUENCE [LARGE SCALE GENOMIC DNA]</scope>
    <source>
        <strain evidence="6">Type strain: CIP110230</strain>
        <strain evidence="7">type strain: CIP110230</strain>
    </source>
</reference>
<organism evidence="5 8">
    <name type="scientific">Yersinia pekkanenii</name>
    <dbReference type="NCBI Taxonomy" id="1288385"/>
    <lineage>
        <taxon>Bacteria</taxon>
        <taxon>Pseudomonadati</taxon>
        <taxon>Pseudomonadota</taxon>
        <taxon>Gammaproteobacteria</taxon>
        <taxon>Enterobacterales</taxon>
        <taxon>Yersiniaceae</taxon>
        <taxon>Yersinia</taxon>
    </lineage>
</organism>
<dbReference type="Pfam" id="PF03543">
    <property type="entry name" value="Peptidase_C58"/>
    <property type="match status" value="1"/>
</dbReference>
<evidence type="ECO:0000256" key="1">
    <source>
        <dbReference type="ARBA" id="ARBA00022670"/>
    </source>
</evidence>
<name>A0A0T9RRH7_9GAMM</name>
<evidence type="ECO:0000313" key="7">
    <source>
        <dbReference type="Proteomes" id="UP000044625"/>
    </source>
</evidence>
<dbReference type="AlphaFoldDB" id="A0A0T9RRH7"/>
<evidence type="ECO:0000313" key="5">
    <source>
        <dbReference type="EMBL" id="CNI77127.1"/>
    </source>
</evidence>
<protein>
    <submittedName>
        <fullName evidence="5">Cysteine protease domain, YopT-type</fullName>
    </submittedName>
</protein>
<dbReference type="Gene3D" id="3.90.70.20">
    <property type="match status" value="1"/>
</dbReference>
<dbReference type="EMBL" id="CQAZ01000144">
    <property type="protein sequence ID" value="CNI77127.1"/>
    <property type="molecule type" value="Genomic_DNA"/>
</dbReference>
<keyword evidence="1 5" id="KW-0645">Protease</keyword>
<dbReference type="GO" id="GO:0004197">
    <property type="term" value="F:cysteine-type endopeptidase activity"/>
    <property type="evidence" value="ECO:0007669"/>
    <property type="project" value="InterPro"/>
</dbReference>
<dbReference type="Proteomes" id="UP000045840">
    <property type="component" value="Unassembled WGS sequence"/>
</dbReference>
<reference evidence="8" key="1">
    <citation type="submission" date="2015-03" db="EMBL/GenBank/DDBJ databases">
        <authorList>
            <consortium name="Pathogen Informatics"/>
        </authorList>
    </citation>
    <scope>NUCLEOTIDE SEQUENCE [LARGE SCALE GENOMIC DNA]</scope>
    <source>
        <strain evidence="8">A125KOH2</strain>
    </source>
</reference>
<evidence type="ECO:0000313" key="8">
    <source>
        <dbReference type="Proteomes" id="UP000045840"/>
    </source>
</evidence>
<reference evidence="5" key="2">
    <citation type="submission" date="2015-03" db="EMBL/GenBank/DDBJ databases">
        <authorList>
            <person name="Murphy D."/>
        </authorList>
    </citation>
    <scope>NUCLEOTIDE SEQUENCE [LARGE SCALE GENOMIC DNA]</scope>
    <source>
        <strain evidence="5">A125KOH2</strain>
    </source>
</reference>
<gene>
    <name evidence="5" type="ORF">ERS008529_04851</name>
    <name evidence="6" type="ORF">ERS137968_04915</name>
</gene>
<evidence type="ECO:0000256" key="2">
    <source>
        <dbReference type="ARBA" id="ARBA00022801"/>
    </source>
</evidence>
<keyword evidence="7" id="KW-1185">Reference proteome</keyword>
<dbReference type="OrthoDB" id="6852685at2"/>
<keyword evidence="3" id="KW-0788">Thiol protease</keyword>
<dbReference type="SUPFAM" id="SSF54001">
    <property type="entry name" value="Cysteine proteinases"/>
    <property type="match status" value="1"/>
</dbReference>
<feature type="domain" description="Peptidase C58 YopT-type" evidence="4">
    <location>
        <begin position="35"/>
        <end position="191"/>
    </location>
</feature>
<proteinExistence type="predicted"/>
<dbReference type="Proteomes" id="UP000044625">
    <property type="component" value="Unassembled WGS sequence"/>
</dbReference>
<dbReference type="EMBL" id="CWJL01000106">
    <property type="protein sequence ID" value="CRY69759.1"/>
    <property type="molecule type" value="Genomic_DNA"/>
</dbReference>
<evidence type="ECO:0000313" key="6">
    <source>
        <dbReference type="EMBL" id="CRY69759.1"/>
    </source>
</evidence>
<accession>A0A0T9RRH7</accession>
<sequence length="221" mass="25091">MINIIINQSSIFGHIETSYKQSEISKRVYEEFGVKNQVTDSGVCMAMSAKYLAKNSQGEEFYSWLADSSAKWEVLSQYLGNDYQPLPPPESQARIQDELKEHFNQVGTYLLKSEDFTPECAAQAMSLAHNDEKGSYNMCYLLTPYDGPAHVVACIKDDQGHVQFMDPNIGELSFTSSNEFENWMSSVFCKHYSAFSHMSVNLYEVPSSDRIEATEMNYKNS</sequence>